<dbReference type="PANTHER" id="PTHR43806:SF11">
    <property type="entry name" value="CEREVISIN-RELATED"/>
    <property type="match status" value="1"/>
</dbReference>
<proteinExistence type="inferred from homology"/>
<dbReference type="PANTHER" id="PTHR43806">
    <property type="entry name" value="PEPTIDASE S8"/>
    <property type="match status" value="1"/>
</dbReference>
<accession>A0A1E4RPN8</accession>
<dbReference type="RefSeq" id="XP_020078309.1">
    <property type="nucleotide sequence ID" value="XM_020223784.1"/>
</dbReference>
<comment type="caution">
    <text evidence="5">Lacks conserved residue(s) required for the propagation of feature annotation.</text>
</comment>
<dbReference type="GeneID" id="30998333"/>
<name>A0A1E4RPN8_9ASCO</name>
<dbReference type="InterPro" id="IPR034193">
    <property type="entry name" value="PCSK9_ProteinaseK-like"/>
</dbReference>
<gene>
    <name evidence="7" type="ORF">HYPBUDRAFT_8654</name>
</gene>
<dbReference type="GO" id="GO:0004252">
    <property type="term" value="F:serine-type endopeptidase activity"/>
    <property type="evidence" value="ECO:0007669"/>
    <property type="project" value="InterPro"/>
</dbReference>
<keyword evidence="4" id="KW-0720">Serine protease</keyword>
<dbReference type="Gene3D" id="3.40.50.200">
    <property type="entry name" value="Peptidase S8/S53 domain"/>
    <property type="match status" value="1"/>
</dbReference>
<keyword evidence="2" id="KW-0645">Protease</keyword>
<evidence type="ECO:0000259" key="6">
    <source>
        <dbReference type="Pfam" id="PF00082"/>
    </source>
</evidence>
<dbReference type="GO" id="GO:0006508">
    <property type="term" value="P:proteolysis"/>
    <property type="evidence" value="ECO:0007669"/>
    <property type="project" value="UniProtKB-KW"/>
</dbReference>
<organism evidence="7 8">
    <name type="scientific">Hyphopichia burtonii NRRL Y-1933</name>
    <dbReference type="NCBI Taxonomy" id="984485"/>
    <lineage>
        <taxon>Eukaryota</taxon>
        <taxon>Fungi</taxon>
        <taxon>Dikarya</taxon>
        <taxon>Ascomycota</taxon>
        <taxon>Saccharomycotina</taxon>
        <taxon>Pichiomycetes</taxon>
        <taxon>Debaryomycetaceae</taxon>
        <taxon>Hyphopichia</taxon>
    </lineage>
</organism>
<evidence type="ECO:0000256" key="4">
    <source>
        <dbReference type="ARBA" id="ARBA00022825"/>
    </source>
</evidence>
<dbReference type="AlphaFoldDB" id="A0A1E4RPN8"/>
<dbReference type="InterPro" id="IPR022398">
    <property type="entry name" value="Peptidase_S8_His-AS"/>
</dbReference>
<protein>
    <submittedName>
        <fullName evidence="7">Subtilisin-like protein</fullName>
    </submittedName>
</protein>
<dbReference type="InterPro" id="IPR036852">
    <property type="entry name" value="Peptidase_S8/S53_dom_sf"/>
</dbReference>
<dbReference type="InterPro" id="IPR015500">
    <property type="entry name" value="Peptidase_S8_subtilisin-rel"/>
</dbReference>
<evidence type="ECO:0000313" key="8">
    <source>
        <dbReference type="Proteomes" id="UP000095085"/>
    </source>
</evidence>
<dbReference type="SUPFAM" id="SSF52743">
    <property type="entry name" value="Subtilisin-like"/>
    <property type="match status" value="1"/>
</dbReference>
<dbReference type="EMBL" id="KV454538">
    <property type="protein sequence ID" value="ODV69242.1"/>
    <property type="molecule type" value="Genomic_DNA"/>
</dbReference>
<dbReference type="PROSITE" id="PS00137">
    <property type="entry name" value="SUBTILASE_HIS"/>
    <property type="match status" value="1"/>
</dbReference>
<reference evidence="8" key="1">
    <citation type="submission" date="2016-05" db="EMBL/GenBank/DDBJ databases">
        <title>Comparative genomics of biotechnologically important yeasts.</title>
        <authorList>
            <consortium name="DOE Joint Genome Institute"/>
            <person name="Riley R."/>
            <person name="Haridas S."/>
            <person name="Wolfe K.H."/>
            <person name="Lopes M.R."/>
            <person name="Hittinger C.T."/>
            <person name="Goker M."/>
            <person name="Salamov A."/>
            <person name="Wisecaver J."/>
            <person name="Long T.M."/>
            <person name="Aerts A.L."/>
            <person name="Barry K."/>
            <person name="Choi C."/>
            <person name="Clum A."/>
            <person name="Coughlan A.Y."/>
            <person name="Deshpande S."/>
            <person name="Douglass A.P."/>
            <person name="Hanson S.J."/>
            <person name="Klenk H.-P."/>
            <person name="Labutti K."/>
            <person name="Lapidus A."/>
            <person name="Lindquist E."/>
            <person name="Lipzen A."/>
            <person name="Meier-Kolthoff J.P."/>
            <person name="Ohm R.A."/>
            <person name="Otillar R.P."/>
            <person name="Pangilinan J."/>
            <person name="Peng Y."/>
            <person name="Rokas A."/>
            <person name="Rosa C.A."/>
            <person name="Scheuner C."/>
            <person name="Sibirny A.A."/>
            <person name="Slot J.C."/>
            <person name="Stielow J.B."/>
            <person name="Sun H."/>
            <person name="Kurtzman C.P."/>
            <person name="Blackwell M."/>
            <person name="Grigoriev I.V."/>
            <person name="Jeffries T.W."/>
        </authorList>
    </citation>
    <scope>NUCLEOTIDE SEQUENCE [LARGE SCALE GENOMIC DNA]</scope>
    <source>
        <strain evidence="8">NRRL Y-1933</strain>
    </source>
</reference>
<dbReference type="OrthoDB" id="206201at2759"/>
<keyword evidence="8" id="KW-1185">Reference proteome</keyword>
<dbReference type="PROSITE" id="PS51892">
    <property type="entry name" value="SUBTILASE"/>
    <property type="match status" value="1"/>
</dbReference>
<dbReference type="CDD" id="cd04077">
    <property type="entry name" value="Peptidases_S8_PCSK9_ProteinaseK_like"/>
    <property type="match status" value="1"/>
</dbReference>
<evidence type="ECO:0000256" key="2">
    <source>
        <dbReference type="ARBA" id="ARBA00022670"/>
    </source>
</evidence>
<dbReference type="STRING" id="984485.A0A1E4RPN8"/>
<sequence length="590" mass="65239">MNCMFTYYNCICNRIYFNTAIIHVSNVLISNNVSTPQHFKNHNHQSNNREFLRWRFFGGFFEEHQQWIDGNGHGTHCAGIIGSKTYGVAKKVELVAVAVMYALGSGLTSDIIKGIEFVVNKDKEKVKTKRKEGSTVNLSMRGGATDALDLATNASSDAGLHIAVAAGNDDFSYGPITIGASNNADNRAYFSNWGRCIDIFAPGVDTYLLITSMASPYVAGLLSYYLSLYPDINSKYATGENDIKYATEGVIQGITDGDSPNLLAFKGARGNLTDFRLLYLRYNTRLLINYSNKKRPSTLSEMFNIILITLLILKGVMGSFNWVSDFESLQEDIGNNFTDLINGDVITVGRQLLNNELIYFQVAVDGTSQLDNYLAIKAAHSATIKHLHGVGYVDSLFFKGNGQYVGDNATRSKAKREDTPDPESFTKKSLHVVVKYGQHQVGSAITQFISDLVSTPIEKWIGELVLGVGANSECGSAGMLIPMGKSWQNAKAYVAIETCRTGGKSCKTTALEDLIRAGAYWANNAIDSHPKRDTYKVGFSHSGYWHMCIRYAVKDYYKDYESCKSAAKEMGCPKGYCDNGQFDKFDHDEL</sequence>
<dbReference type="InterPro" id="IPR000209">
    <property type="entry name" value="Peptidase_S8/S53_dom"/>
</dbReference>
<dbReference type="Pfam" id="PF00082">
    <property type="entry name" value="Peptidase_S8"/>
    <property type="match status" value="1"/>
</dbReference>
<dbReference type="PRINTS" id="PR00723">
    <property type="entry name" value="SUBTILISIN"/>
</dbReference>
<evidence type="ECO:0000256" key="1">
    <source>
        <dbReference type="ARBA" id="ARBA00011073"/>
    </source>
</evidence>
<evidence type="ECO:0000313" key="7">
    <source>
        <dbReference type="EMBL" id="ODV69242.1"/>
    </source>
</evidence>
<evidence type="ECO:0000256" key="5">
    <source>
        <dbReference type="PROSITE-ProRule" id="PRU01240"/>
    </source>
</evidence>
<evidence type="ECO:0000256" key="3">
    <source>
        <dbReference type="ARBA" id="ARBA00022801"/>
    </source>
</evidence>
<feature type="domain" description="Peptidase S8/S53" evidence="6">
    <location>
        <begin position="68"/>
        <end position="233"/>
    </location>
</feature>
<dbReference type="Proteomes" id="UP000095085">
    <property type="component" value="Unassembled WGS sequence"/>
</dbReference>
<comment type="similarity">
    <text evidence="1 5">Belongs to the peptidase S8 family.</text>
</comment>
<keyword evidence="3" id="KW-0378">Hydrolase</keyword>
<dbReference type="InterPro" id="IPR050131">
    <property type="entry name" value="Peptidase_S8_subtilisin-like"/>
</dbReference>